<dbReference type="RefSeq" id="WP_138636479.1">
    <property type="nucleotide sequence ID" value="NZ_VCKZ01000068.1"/>
</dbReference>
<dbReference type="OrthoDB" id="3531194at2"/>
<dbReference type="Pfam" id="PF11706">
    <property type="entry name" value="zf-CGNR"/>
    <property type="match status" value="1"/>
</dbReference>
<comment type="caution">
    <text evidence="2">The sequence shown here is derived from an EMBL/GenBank/DDBJ whole genome shotgun (WGS) entry which is preliminary data.</text>
</comment>
<dbReference type="EMBL" id="VCKZ01000068">
    <property type="protein sequence ID" value="TMR40131.1"/>
    <property type="molecule type" value="Genomic_DNA"/>
</dbReference>
<protein>
    <recommendedName>
        <fullName evidence="1">Zinc finger CGNR domain-containing protein</fullName>
    </recommendedName>
</protein>
<dbReference type="InterPro" id="IPR021005">
    <property type="entry name" value="Znf_CGNR"/>
</dbReference>
<evidence type="ECO:0000259" key="1">
    <source>
        <dbReference type="Pfam" id="PF11706"/>
    </source>
</evidence>
<proteinExistence type="predicted"/>
<accession>A0A5S4H5Z0</accession>
<dbReference type="PANTHER" id="PTHR35525">
    <property type="entry name" value="BLL6575 PROTEIN"/>
    <property type="match status" value="1"/>
</dbReference>
<reference evidence="2 3" key="1">
    <citation type="submission" date="2019-05" db="EMBL/GenBank/DDBJ databases">
        <title>Draft genome sequence of Actinomadura geliboluensis A8036.</title>
        <authorList>
            <person name="Saricaoglu S."/>
            <person name="Isik K."/>
        </authorList>
    </citation>
    <scope>NUCLEOTIDE SEQUENCE [LARGE SCALE GENOMIC DNA]</scope>
    <source>
        <strain evidence="2 3">A8036</strain>
    </source>
</reference>
<evidence type="ECO:0000313" key="2">
    <source>
        <dbReference type="EMBL" id="TMR40131.1"/>
    </source>
</evidence>
<name>A0A5S4H5Z0_9ACTN</name>
<sequence>MLIPLADYAKGVEVVNALVATSPEVRGSEVLADAGALARLLPPSLGFRTPDAGDVEKVRFLRREVRAVLEAETEERAVEGAALLAGHAGLAPVLRRDPSGRWQWYVPTVRDASLVGELAAVAGVALLGLVRALGHERFRACEAPGCAGVFADASRAGRRRFCMPERCGNRLNVANHRARRQAVTR</sequence>
<dbReference type="InterPro" id="IPR023286">
    <property type="entry name" value="ABATE_dom_sf"/>
</dbReference>
<gene>
    <name evidence="2" type="ORF">ETD96_12460</name>
</gene>
<organism evidence="2 3">
    <name type="scientific">Actinomadura geliboluensis</name>
    <dbReference type="NCBI Taxonomy" id="882440"/>
    <lineage>
        <taxon>Bacteria</taxon>
        <taxon>Bacillati</taxon>
        <taxon>Actinomycetota</taxon>
        <taxon>Actinomycetes</taxon>
        <taxon>Streptosporangiales</taxon>
        <taxon>Thermomonosporaceae</taxon>
        <taxon>Actinomadura</taxon>
    </lineage>
</organism>
<dbReference type="Proteomes" id="UP000305238">
    <property type="component" value="Unassembled WGS sequence"/>
</dbReference>
<keyword evidence="3" id="KW-1185">Reference proteome</keyword>
<dbReference type="InterPro" id="IPR010852">
    <property type="entry name" value="ABATE"/>
</dbReference>
<dbReference type="AlphaFoldDB" id="A0A5S4H5Z0"/>
<dbReference type="SUPFAM" id="SSF160904">
    <property type="entry name" value="Jann2411-like"/>
    <property type="match status" value="1"/>
</dbReference>
<feature type="domain" description="Zinc finger CGNR" evidence="1">
    <location>
        <begin position="137"/>
        <end position="180"/>
    </location>
</feature>
<dbReference type="PANTHER" id="PTHR35525:SF3">
    <property type="entry name" value="BLL6575 PROTEIN"/>
    <property type="match status" value="1"/>
</dbReference>
<dbReference type="Gene3D" id="1.10.3300.10">
    <property type="entry name" value="Jann2411-like domain"/>
    <property type="match status" value="1"/>
</dbReference>
<evidence type="ECO:0000313" key="3">
    <source>
        <dbReference type="Proteomes" id="UP000305238"/>
    </source>
</evidence>
<dbReference type="Pfam" id="PF07336">
    <property type="entry name" value="ABATE"/>
    <property type="match status" value="1"/>
</dbReference>